<reference evidence="3" key="1">
    <citation type="journal article" date="2017" name="Genome Biol.">
        <title>Comparative genomics reveals high biological diversity and specific adaptations in the industrially and medically important fungal genus Aspergillus.</title>
        <authorList>
            <person name="de Vries R.P."/>
            <person name="Riley R."/>
            <person name="Wiebenga A."/>
            <person name="Aguilar-Osorio G."/>
            <person name="Amillis S."/>
            <person name="Uchima C.A."/>
            <person name="Anderluh G."/>
            <person name="Asadollahi M."/>
            <person name="Askin M."/>
            <person name="Barry K."/>
            <person name="Battaglia E."/>
            <person name="Bayram O."/>
            <person name="Benocci T."/>
            <person name="Braus-Stromeyer S.A."/>
            <person name="Caldana C."/>
            <person name="Canovas D."/>
            <person name="Cerqueira G.C."/>
            <person name="Chen F."/>
            <person name="Chen W."/>
            <person name="Choi C."/>
            <person name="Clum A."/>
            <person name="Dos Santos R.A."/>
            <person name="Damasio A.R."/>
            <person name="Diallinas G."/>
            <person name="Emri T."/>
            <person name="Fekete E."/>
            <person name="Flipphi M."/>
            <person name="Freyberg S."/>
            <person name="Gallo A."/>
            <person name="Gournas C."/>
            <person name="Habgood R."/>
            <person name="Hainaut M."/>
            <person name="Harispe M.L."/>
            <person name="Henrissat B."/>
            <person name="Hilden K.S."/>
            <person name="Hope R."/>
            <person name="Hossain A."/>
            <person name="Karabika E."/>
            <person name="Karaffa L."/>
            <person name="Karanyi Z."/>
            <person name="Krasevec N."/>
            <person name="Kuo A."/>
            <person name="Kusch H."/>
            <person name="LaButti K."/>
            <person name="Lagendijk E.L."/>
            <person name="Lapidus A."/>
            <person name="Levasseur A."/>
            <person name="Lindquist E."/>
            <person name="Lipzen A."/>
            <person name="Logrieco A.F."/>
            <person name="MacCabe A."/>
            <person name="Maekelae M.R."/>
            <person name="Malavazi I."/>
            <person name="Melin P."/>
            <person name="Meyer V."/>
            <person name="Mielnichuk N."/>
            <person name="Miskei M."/>
            <person name="Molnar A.P."/>
            <person name="Mule G."/>
            <person name="Ngan C.Y."/>
            <person name="Orejas M."/>
            <person name="Orosz E."/>
            <person name="Ouedraogo J.P."/>
            <person name="Overkamp K.M."/>
            <person name="Park H.-S."/>
            <person name="Perrone G."/>
            <person name="Piumi F."/>
            <person name="Punt P.J."/>
            <person name="Ram A.F."/>
            <person name="Ramon A."/>
            <person name="Rauscher S."/>
            <person name="Record E."/>
            <person name="Riano-Pachon D.M."/>
            <person name="Robert V."/>
            <person name="Roehrig J."/>
            <person name="Ruller R."/>
            <person name="Salamov A."/>
            <person name="Salih N.S."/>
            <person name="Samson R.A."/>
            <person name="Sandor E."/>
            <person name="Sanguinetti M."/>
            <person name="Schuetze T."/>
            <person name="Sepcic K."/>
            <person name="Shelest E."/>
            <person name="Sherlock G."/>
            <person name="Sophianopoulou V."/>
            <person name="Squina F.M."/>
            <person name="Sun H."/>
            <person name="Susca A."/>
            <person name="Todd R.B."/>
            <person name="Tsang A."/>
            <person name="Unkles S.E."/>
            <person name="van de Wiele N."/>
            <person name="van Rossen-Uffink D."/>
            <person name="Oliveira J.V."/>
            <person name="Vesth T.C."/>
            <person name="Visser J."/>
            <person name="Yu J.-H."/>
            <person name="Zhou M."/>
            <person name="Andersen M.R."/>
            <person name="Archer D.B."/>
            <person name="Baker S.E."/>
            <person name="Benoit I."/>
            <person name="Brakhage A.A."/>
            <person name="Braus G.H."/>
            <person name="Fischer R."/>
            <person name="Frisvad J.C."/>
            <person name="Goldman G.H."/>
            <person name="Houbraken J."/>
            <person name="Oakley B."/>
            <person name="Pocsi I."/>
            <person name="Scazzocchio C."/>
            <person name="Seiboth B."/>
            <person name="vanKuyk P.A."/>
            <person name="Wortman J."/>
            <person name="Dyer P.S."/>
            <person name="Grigoriev I.V."/>
        </authorList>
    </citation>
    <scope>NUCLEOTIDE SEQUENCE [LARGE SCALE GENOMIC DNA]</scope>
    <source>
        <strain evidence="3">DTO 134E9</strain>
    </source>
</reference>
<evidence type="ECO:0000256" key="1">
    <source>
        <dbReference type="RuleBase" id="RU000487"/>
    </source>
</evidence>
<name>A0A1L9RSI3_ASPWE</name>
<accession>A0A1L9RSI3</accession>
<comment type="similarity">
    <text evidence="1">Belongs to the actin family.</text>
</comment>
<dbReference type="Pfam" id="PF00022">
    <property type="entry name" value="Actin"/>
    <property type="match status" value="3"/>
</dbReference>
<dbReference type="Gene3D" id="3.30.420.40">
    <property type="match status" value="2"/>
</dbReference>
<dbReference type="EMBL" id="KV878211">
    <property type="protein sequence ID" value="OJJ37885.1"/>
    <property type="molecule type" value="Genomic_DNA"/>
</dbReference>
<dbReference type="Proteomes" id="UP000184383">
    <property type="component" value="Unassembled WGS sequence"/>
</dbReference>
<dbReference type="InterPro" id="IPR043129">
    <property type="entry name" value="ATPase_NBD"/>
</dbReference>
<dbReference type="RefSeq" id="XP_040691561.1">
    <property type="nucleotide sequence ID" value="XM_040839400.1"/>
</dbReference>
<evidence type="ECO:0008006" key="4">
    <source>
        <dbReference type="Google" id="ProtNLM"/>
    </source>
</evidence>
<protein>
    <recommendedName>
        <fullName evidence="4">Actin</fullName>
    </recommendedName>
</protein>
<dbReference type="PRINTS" id="PR00190">
    <property type="entry name" value="ACTIN"/>
</dbReference>
<sequence length="236" mass="25742">MADFSAIVIDNGTMNTKAGFAGEECPRAIFPDFGANTFANGLQVSPEEHPVFLTDCPLNSSDNRQKATQIMFETFKVPANSIFRNGVLALFASGHQITGYLMNAFGNSFSSDICGDIKEKKCFVALDAENELQCIRKHIYELRDGRIIEIGAEAFQAPEILFEPITVGIESVGIHQQTDESILRSEISIRRDLSASIVLSGGTSILPGMADQLLLDLVALSPPHKVKVRAPPDRKD</sequence>
<keyword evidence="3" id="KW-1185">Reference proteome</keyword>
<dbReference type="InterPro" id="IPR004000">
    <property type="entry name" value="Actin"/>
</dbReference>
<gene>
    <name evidence="2" type="ORF">ASPWEDRAFT_739157</name>
</gene>
<proteinExistence type="inferred from homology"/>
<dbReference type="SMART" id="SM00268">
    <property type="entry name" value="ACTIN"/>
    <property type="match status" value="1"/>
</dbReference>
<dbReference type="AlphaFoldDB" id="A0A1L9RSI3"/>
<evidence type="ECO:0000313" key="3">
    <source>
        <dbReference type="Proteomes" id="UP000184383"/>
    </source>
</evidence>
<dbReference type="PANTHER" id="PTHR11937">
    <property type="entry name" value="ACTIN"/>
    <property type="match status" value="1"/>
</dbReference>
<dbReference type="SUPFAM" id="SSF53067">
    <property type="entry name" value="Actin-like ATPase domain"/>
    <property type="match status" value="2"/>
</dbReference>
<dbReference type="STRING" id="1073089.A0A1L9RSI3"/>
<dbReference type="VEuPathDB" id="FungiDB:ASPWEDRAFT_739157"/>
<organism evidence="2 3">
    <name type="scientific">Aspergillus wentii DTO 134E9</name>
    <dbReference type="NCBI Taxonomy" id="1073089"/>
    <lineage>
        <taxon>Eukaryota</taxon>
        <taxon>Fungi</taxon>
        <taxon>Dikarya</taxon>
        <taxon>Ascomycota</taxon>
        <taxon>Pezizomycotina</taxon>
        <taxon>Eurotiomycetes</taxon>
        <taxon>Eurotiomycetidae</taxon>
        <taxon>Eurotiales</taxon>
        <taxon>Aspergillaceae</taxon>
        <taxon>Aspergillus</taxon>
        <taxon>Aspergillus subgen. Cremei</taxon>
    </lineage>
</organism>
<evidence type="ECO:0000313" key="2">
    <source>
        <dbReference type="EMBL" id="OJJ37885.1"/>
    </source>
</evidence>
<dbReference type="GeneID" id="63755248"/>
<dbReference type="Gene3D" id="3.90.640.10">
    <property type="entry name" value="Actin, Chain A, domain 4"/>
    <property type="match status" value="1"/>
</dbReference>